<sequence>MIYISVMRSTPTFTETARREQLVACAIETIAELGYVKASVRKIAERAGVAMSVVLYHFGNKEELVTAVVGECYRSLIPTMHAAVSAADGAREQLAAHIRSHIDYITTHRDHQFALMEIGNNFRTSDGKRLHEAGLKIPPEILADLAEVELDTIFTNGVESGEFRPLSTTSMALAVRSAIGGALLQSTVDPDFDVHAYGETLVTAFLLASEPAT</sequence>
<dbReference type="SUPFAM" id="SSF46689">
    <property type="entry name" value="Homeodomain-like"/>
    <property type="match status" value="1"/>
</dbReference>
<reference evidence="6 7" key="1">
    <citation type="submission" date="2011-12" db="EMBL/GenBank/DDBJ databases">
        <title>Whole genome shotgun sequence of Gordonia effusa NBRC 100432.</title>
        <authorList>
            <person name="Yoshida I."/>
            <person name="Takarada H."/>
            <person name="Hosoyama A."/>
            <person name="Tsuchikane K."/>
            <person name="Katsumata H."/>
            <person name="Yamazaki S."/>
            <person name="Fujita N."/>
        </authorList>
    </citation>
    <scope>NUCLEOTIDE SEQUENCE [LARGE SCALE GENOMIC DNA]</scope>
    <source>
        <strain evidence="6 7">NBRC 100432</strain>
    </source>
</reference>
<dbReference type="PANTHER" id="PTHR30055">
    <property type="entry name" value="HTH-TYPE TRANSCRIPTIONAL REGULATOR RUTR"/>
    <property type="match status" value="1"/>
</dbReference>
<dbReference type="Gene3D" id="1.10.357.10">
    <property type="entry name" value="Tetracycline Repressor, domain 2"/>
    <property type="match status" value="1"/>
</dbReference>
<dbReference type="InterPro" id="IPR009057">
    <property type="entry name" value="Homeodomain-like_sf"/>
</dbReference>
<dbReference type="Gene3D" id="1.10.10.60">
    <property type="entry name" value="Homeodomain-like"/>
    <property type="match status" value="1"/>
</dbReference>
<gene>
    <name evidence="6" type="ORF">GOEFS_058_00060</name>
</gene>
<dbReference type="GO" id="GO:0003700">
    <property type="term" value="F:DNA-binding transcription factor activity"/>
    <property type="evidence" value="ECO:0007669"/>
    <property type="project" value="TreeGrafter"/>
</dbReference>
<dbReference type="InterPro" id="IPR050109">
    <property type="entry name" value="HTH-type_TetR-like_transc_reg"/>
</dbReference>
<dbReference type="STRING" id="1077974.GOEFS_058_00060"/>
<dbReference type="eggNOG" id="COG1309">
    <property type="taxonomic scope" value="Bacteria"/>
</dbReference>
<keyword evidence="1" id="KW-0805">Transcription regulation</keyword>
<dbReference type="PRINTS" id="PR00455">
    <property type="entry name" value="HTHTETR"/>
</dbReference>
<dbReference type="Pfam" id="PF00440">
    <property type="entry name" value="TetR_N"/>
    <property type="match status" value="1"/>
</dbReference>
<organism evidence="6 7">
    <name type="scientific">Gordonia effusa NBRC 100432</name>
    <dbReference type="NCBI Taxonomy" id="1077974"/>
    <lineage>
        <taxon>Bacteria</taxon>
        <taxon>Bacillati</taxon>
        <taxon>Actinomycetota</taxon>
        <taxon>Actinomycetes</taxon>
        <taxon>Mycobacteriales</taxon>
        <taxon>Gordoniaceae</taxon>
        <taxon>Gordonia</taxon>
    </lineage>
</organism>
<evidence type="ECO:0000313" key="6">
    <source>
        <dbReference type="EMBL" id="GAB18545.1"/>
    </source>
</evidence>
<evidence type="ECO:0000313" key="7">
    <source>
        <dbReference type="Proteomes" id="UP000035034"/>
    </source>
</evidence>
<dbReference type="Proteomes" id="UP000035034">
    <property type="component" value="Unassembled WGS sequence"/>
</dbReference>
<accession>H0R0E4</accession>
<proteinExistence type="predicted"/>
<dbReference type="PANTHER" id="PTHR30055:SF234">
    <property type="entry name" value="HTH-TYPE TRANSCRIPTIONAL REGULATOR BETI"/>
    <property type="match status" value="1"/>
</dbReference>
<name>H0R0E4_9ACTN</name>
<evidence type="ECO:0000256" key="2">
    <source>
        <dbReference type="ARBA" id="ARBA00023125"/>
    </source>
</evidence>
<dbReference type="InterPro" id="IPR001647">
    <property type="entry name" value="HTH_TetR"/>
</dbReference>
<dbReference type="EMBL" id="BAEH01000058">
    <property type="protein sequence ID" value="GAB18545.1"/>
    <property type="molecule type" value="Genomic_DNA"/>
</dbReference>
<evidence type="ECO:0000259" key="5">
    <source>
        <dbReference type="PROSITE" id="PS50977"/>
    </source>
</evidence>
<dbReference type="GO" id="GO:0000976">
    <property type="term" value="F:transcription cis-regulatory region binding"/>
    <property type="evidence" value="ECO:0007669"/>
    <property type="project" value="TreeGrafter"/>
</dbReference>
<keyword evidence="7" id="KW-1185">Reference proteome</keyword>
<dbReference type="PROSITE" id="PS50977">
    <property type="entry name" value="HTH_TETR_2"/>
    <property type="match status" value="1"/>
</dbReference>
<dbReference type="AlphaFoldDB" id="H0R0E4"/>
<evidence type="ECO:0000256" key="4">
    <source>
        <dbReference type="PROSITE-ProRule" id="PRU00335"/>
    </source>
</evidence>
<evidence type="ECO:0000256" key="1">
    <source>
        <dbReference type="ARBA" id="ARBA00023015"/>
    </source>
</evidence>
<dbReference type="InterPro" id="IPR036271">
    <property type="entry name" value="Tet_transcr_reg_TetR-rel_C_sf"/>
</dbReference>
<protein>
    <submittedName>
        <fullName evidence="6">Putative TetR family transcriptional regulator</fullName>
    </submittedName>
</protein>
<feature type="DNA-binding region" description="H-T-H motif" evidence="4">
    <location>
        <begin position="39"/>
        <end position="58"/>
    </location>
</feature>
<keyword evidence="2 4" id="KW-0238">DNA-binding</keyword>
<dbReference type="SUPFAM" id="SSF48498">
    <property type="entry name" value="Tetracyclin repressor-like, C-terminal domain"/>
    <property type="match status" value="1"/>
</dbReference>
<evidence type="ECO:0000256" key="3">
    <source>
        <dbReference type="ARBA" id="ARBA00023163"/>
    </source>
</evidence>
<comment type="caution">
    <text evidence="6">The sequence shown here is derived from an EMBL/GenBank/DDBJ whole genome shotgun (WGS) entry which is preliminary data.</text>
</comment>
<keyword evidence="3" id="KW-0804">Transcription</keyword>
<feature type="domain" description="HTH tetR-type" evidence="5">
    <location>
        <begin position="16"/>
        <end position="76"/>
    </location>
</feature>